<sequence>MISTKTVVVLGSAYGGARAAQLLAAGIPKEWRILLIDRNSHTNNAYILPRLSVLPGHEHKAFIPNTKVFMTDQPPELHRRLQAHITSFSQKSLTLSQAFPEHGLPTQTVDFDFAIYALGSQLPAPLNLWGTDASGNPIPRKPSKGRQLPIYRGLKTEGIAWLQAHQKLIEESPSVLVVGGGALGIQFATDIATVHPTKPVTLLHSRDRLLPRFDEGMHVGIIQALESISNVDVILGERLDLSSVDEKPGKTNERGQRIVRTVKGREIAADLILLCTGQSPNTELLREMDPSTVNPGDRLAHVLRTMQLGVLPPQDIPTTEKPSRPVGVVVQENQTAHEPVSPESTSELASAVEKIALADAEASNDNGEGTSPSSNDDTQPEEVAVEEPLAKTPYPNIFVIGDAADAFGAIPAGHNAYYQAEIAARNVLHLIKRAEGVEGLEEPLERYQPGLPAIKVSLGLGKSIYQSRGQIGHVSNVPDDLQAASLWPFFGIIITNDDQMYE</sequence>
<dbReference type="AlphaFoldDB" id="A0A369JK09"/>
<gene>
    <name evidence="3" type="primary">aifB_1</name>
    <name evidence="3" type="ORF">Hypma_011215</name>
</gene>
<dbReference type="InterPro" id="IPR036188">
    <property type="entry name" value="FAD/NAD-bd_sf"/>
</dbReference>
<evidence type="ECO:0000259" key="2">
    <source>
        <dbReference type="Pfam" id="PF07992"/>
    </source>
</evidence>
<feature type="compositionally biased region" description="Polar residues" evidence="1">
    <location>
        <begin position="363"/>
        <end position="377"/>
    </location>
</feature>
<dbReference type="InterPro" id="IPR023753">
    <property type="entry name" value="FAD/NAD-binding_dom"/>
</dbReference>
<accession>A0A369JK09</accession>
<dbReference type="Gene3D" id="3.50.50.100">
    <property type="match status" value="1"/>
</dbReference>
<dbReference type="GO" id="GO:0050660">
    <property type="term" value="F:flavin adenine dinucleotide binding"/>
    <property type="evidence" value="ECO:0007669"/>
    <property type="project" value="TreeGrafter"/>
</dbReference>
<dbReference type="PANTHER" id="PTHR43735:SF2">
    <property type="entry name" value="FE-REGULATED PROTEIN 8"/>
    <property type="match status" value="1"/>
</dbReference>
<comment type="caution">
    <text evidence="3">The sequence shown here is derived from an EMBL/GenBank/DDBJ whole genome shotgun (WGS) entry which is preliminary data.</text>
</comment>
<evidence type="ECO:0000256" key="1">
    <source>
        <dbReference type="SAM" id="MobiDB-lite"/>
    </source>
</evidence>
<dbReference type="PRINTS" id="PR00368">
    <property type="entry name" value="FADPNR"/>
</dbReference>
<feature type="domain" description="FAD/NAD(P)-binding" evidence="2">
    <location>
        <begin position="6"/>
        <end position="288"/>
    </location>
</feature>
<dbReference type="GO" id="GO:0005737">
    <property type="term" value="C:cytoplasm"/>
    <property type="evidence" value="ECO:0007669"/>
    <property type="project" value="TreeGrafter"/>
</dbReference>
<protein>
    <submittedName>
        <fullName evidence="3">Apoptosis-inducing factor B</fullName>
    </submittedName>
</protein>
<feature type="region of interest" description="Disordered" evidence="1">
    <location>
        <begin position="361"/>
        <end position="384"/>
    </location>
</feature>
<organism evidence="3 4">
    <name type="scientific">Hypsizygus marmoreus</name>
    <name type="common">White beech mushroom</name>
    <name type="synonym">Agaricus marmoreus</name>
    <dbReference type="NCBI Taxonomy" id="39966"/>
    <lineage>
        <taxon>Eukaryota</taxon>
        <taxon>Fungi</taxon>
        <taxon>Dikarya</taxon>
        <taxon>Basidiomycota</taxon>
        <taxon>Agaricomycotina</taxon>
        <taxon>Agaricomycetes</taxon>
        <taxon>Agaricomycetidae</taxon>
        <taxon>Agaricales</taxon>
        <taxon>Tricholomatineae</taxon>
        <taxon>Lyophyllaceae</taxon>
        <taxon>Hypsizygus</taxon>
    </lineage>
</organism>
<proteinExistence type="predicted"/>
<keyword evidence="4" id="KW-1185">Reference proteome</keyword>
<dbReference type="SUPFAM" id="SSF51905">
    <property type="entry name" value="FAD/NAD(P)-binding domain"/>
    <property type="match status" value="1"/>
</dbReference>
<reference evidence="3" key="1">
    <citation type="submission" date="2018-04" db="EMBL/GenBank/DDBJ databases">
        <title>Whole genome sequencing of Hypsizygus marmoreus.</title>
        <authorList>
            <person name="Choi I.-G."/>
            <person name="Min B."/>
            <person name="Kim J.-G."/>
            <person name="Kim S."/>
            <person name="Oh Y.-L."/>
            <person name="Kong W.-S."/>
            <person name="Park H."/>
            <person name="Jeong J."/>
            <person name="Song E.-S."/>
        </authorList>
    </citation>
    <scope>NUCLEOTIDE SEQUENCE [LARGE SCALE GENOMIC DNA]</scope>
    <source>
        <strain evidence="3">51987-8</strain>
    </source>
</reference>
<evidence type="ECO:0000313" key="3">
    <source>
        <dbReference type="EMBL" id="RDB21672.1"/>
    </source>
</evidence>
<dbReference type="GO" id="GO:0004174">
    <property type="term" value="F:electron-transferring-flavoprotein dehydrogenase activity"/>
    <property type="evidence" value="ECO:0007669"/>
    <property type="project" value="TreeGrafter"/>
</dbReference>
<dbReference type="Gene3D" id="3.50.50.60">
    <property type="entry name" value="FAD/NAD(P)-binding domain"/>
    <property type="match status" value="2"/>
</dbReference>
<dbReference type="Pfam" id="PF07992">
    <property type="entry name" value="Pyr_redox_2"/>
    <property type="match status" value="1"/>
</dbReference>
<dbReference type="Proteomes" id="UP000076154">
    <property type="component" value="Unassembled WGS sequence"/>
</dbReference>
<dbReference type="STRING" id="39966.A0A369JK09"/>
<dbReference type="OrthoDB" id="202203at2759"/>
<dbReference type="InParanoid" id="A0A369JK09"/>
<dbReference type="PRINTS" id="PR00411">
    <property type="entry name" value="PNDRDTASEI"/>
</dbReference>
<evidence type="ECO:0000313" key="4">
    <source>
        <dbReference type="Proteomes" id="UP000076154"/>
    </source>
</evidence>
<dbReference type="EMBL" id="LUEZ02000054">
    <property type="protein sequence ID" value="RDB21672.1"/>
    <property type="molecule type" value="Genomic_DNA"/>
</dbReference>
<name>A0A369JK09_HYPMA</name>
<dbReference type="PANTHER" id="PTHR43735">
    <property type="entry name" value="APOPTOSIS-INDUCING FACTOR 1"/>
    <property type="match status" value="1"/>
</dbReference>